<accession>A0A562NFU6</accession>
<gene>
    <name evidence="5" type="ORF">IQ24_03187</name>
</gene>
<dbReference type="GO" id="GO:0016627">
    <property type="term" value="F:oxidoreductase activity, acting on the CH-CH group of donors"/>
    <property type="evidence" value="ECO:0007669"/>
    <property type="project" value="InterPro"/>
</dbReference>
<evidence type="ECO:0000256" key="1">
    <source>
        <dbReference type="ARBA" id="ARBA00009347"/>
    </source>
</evidence>
<dbReference type="InterPro" id="IPR036250">
    <property type="entry name" value="AcylCo_DH-like_C"/>
</dbReference>
<dbReference type="SUPFAM" id="SSF47203">
    <property type="entry name" value="Acyl-CoA dehydrogenase C-terminal domain-like"/>
    <property type="match status" value="1"/>
</dbReference>
<dbReference type="Proteomes" id="UP000316225">
    <property type="component" value="Unassembled WGS sequence"/>
</dbReference>
<comment type="similarity">
    <text evidence="1">Belongs to the acyl-CoA dehydrogenase family.</text>
</comment>
<dbReference type="Gene3D" id="1.20.140.10">
    <property type="entry name" value="Butyryl-CoA Dehydrogenase, subunit A, domain 3"/>
    <property type="match status" value="1"/>
</dbReference>
<name>A0A562NFU6_9RHOB</name>
<dbReference type="Pfam" id="PF00441">
    <property type="entry name" value="Acyl-CoA_dh_1"/>
    <property type="match status" value="1"/>
</dbReference>
<dbReference type="InterPro" id="IPR009075">
    <property type="entry name" value="AcylCo_DH/oxidase_C"/>
</dbReference>
<comment type="caution">
    <text evidence="5">The sequence shown here is derived from an EMBL/GenBank/DDBJ whole genome shotgun (WGS) entry which is preliminary data.</text>
</comment>
<sequence>MKSIFDQRFKGLEKLDDIVALAEIGAQTENLRDFYDAFRDSEIPFLQETYGSDIGQLFRATVTSLHEIGISSPAIALGVSQHMASMFAFGIAKAILSSDTRSFQMMDALLGEVHRNRHLLANTTSHAGNQQIGASGSSIRKVADGYLVEGYSTYMSLALEADKVVFLSRSEDGELLAVISDLKGNPGLNIEKDLLFGNHLALADTRRLTFNRFVASADQVIGPDPNLNAFYLVQLICHNLCVAALYLGGGARLLKEAIKFSHATRLPDGRVLAQSEMQQANLGRLGIIYFNSAQLILAAGASLSDFQAAGSLDAGLAGSILSRISATKYAVAQNVERIATETRKIVGARAFMDNHPIGRINNEIVFGALGPATEKLIELKFGAALLGAEKE</sequence>
<evidence type="ECO:0000256" key="2">
    <source>
        <dbReference type="ARBA" id="ARBA00022630"/>
    </source>
</evidence>
<evidence type="ECO:0000313" key="6">
    <source>
        <dbReference type="Proteomes" id="UP000316225"/>
    </source>
</evidence>
<evidence type="ECO:0000256" key="3">
    <source>
        <dbReference type="ARBA" id="ARBA00022827"/>
    </source>
</evidence>
<protein>
    <submittedName>
        <fullName evidence="5">Alkylation response protein AidB-like acyl-CoA dehydrogenase</fullName>
    </submittedName>
</protein>
<dbReference type="EMBL" id="VLKU01000011">
    <property type="protein sequence ID" value="TWI30963.1"/>
    <property type="molecule type" value="Genomic_DNA"/>
</dbReference>
<dbReference type="InterPro" id="IPR009100">
    <property type="entry name" value="AcylCoA_DH/oxidase_NM_dom_sf"/>
</dbReference>
<dbReference type="SUPFAM" id="SSF56645">
    <property type="entry name" value="Acyl-CoA dehydrogenase NM domain-like"/>
    <property type="match status" value="1"/>
</dbReference>
<dbReference type="AlphaFoldDB" id="A0A562NFU6"/>
<evidence type="ECO:0000259" key="4">
    <source>
        <dbReference type="Pfam" id="PF00441"/>
    </source>
</evidence>
<keyword evidence="2" id="KW-0285">Flavoprotein</keyword>
<keyword evidence="6" id="KW-1185">Reference proteome</keyword>
<feature type="domain" description="Acyl-CoA dehydrogenase/oxidase C-terminal" evidence="4">
    <location>
        <begin position="240"/>
        <end position="363"/>
    </location>
</feature>
<keyword evidence="3" id="KW-0274">FAD</keyword>
<evidence type="ECO:0000313" key="5">
    <source>
        <dbReference type="EMBL" id="TWI30963.1"/>
    </source>
</evidence>
<proteinExistence type="inferred from homology"/>
<reference evidence="5 6" key="1">
    <citation type="journal article" date="2015" name="Stand. Genomic Sci.">
        <title>Genomic Encyclopedia of Bacterial and Archaeal Type Strains, Phase III: the genomes of soil and plant-associated and newly described type strains.</title>
        <authorList>
            <person name="Whitman W.B."/>
            <person name="Woyke T."/>
            <person name="Klenk H.P."/>
            <person name="Zhou Y."/>
            <person name="Lilburn T.G."/>
            <person name="Beck B.J."/>
            <person name="De Vos P."/>
            <person name="Vandamme P."/>
            <person name="Eisen J.A."/>
            <person name="Garrity G."/>
            <person name="Hugenholtz P."/>
            <person name="Kyrpides N.C."/>
        </authorList>
    </citation>
    <scope>NUCLEOTIDE SEQUENCE [LARGE SCALE GENOMIC DNA]</scope>
    <source>
        <strain evidence="5 6">CGMCC 1.5364</strain>
    </source>
</reference>
<organism evidence="5 6">
    <name type="scientific">Paracoccus sulfuroxidans</name>
    <dbReference type="NCBI Taxonomy" id="384678"/>
    <lineage>
        <taxon>Bacteria</taxon>
        <taxon>Pseudomonadati</taxon>
        <taxon>Pseudomonadota</taxon>
        <taxon>Alphaproteobacteria</taxon>
        <taxon>Rhodobacterales</taxon>
        <taxon>Paracoccaceae</taxon>
        <taxon>Paracoccus</taxon>
    </lineage>
</organism>
<dbReference type="RefSeq" id="WP_145399274.1">
    <property type="nucleotide sequence ID" value="NZ_VLKU01000011.1"/>
</dbReference>